<reference evidence="2" key="2">
    <citation type="submission" date="2023-06" db="EMBL/GenBank/DDBJ databases">
        <authorList>
            <consortium name="Lawrence Berkeley National Laboratory"/>
            <person name="Haridas S."/>
            <person name="Hensen N."/>
            <person name="Bonometti L."/>
            <person name="Westerberg I."/>
            <person name="Brannstrom I.O."/>
            <person name="Guillou S."/>
            <person name="Cros-Aarteil S."/>
            <person name="Calhoun S."/>
            <person name="Kuo A."/>
            <person name="Mondo S."/>
            <person name="Pangilinan J."/>
            <person name="Riley R."/>
            <person name="Labutti K."/>
            <person name="Andreopoulos B."/>
            <person name="Lipzen A."/>
            <person name="Chen C."/>
            <person name="Yanf M."/>
            <person name="Daum C."/>
            <person name="Ng V."/>
            <person name="Clum A."/>
            <person name="Steindorff A."/>
            <person name="Ohm R."/>
            <person name="Martin F."/>
            <person name="Silar P."/>
            <person name="Natvig D."/>
            <person name="Lalanne C."/>
            <person name="Gautier V."/>
            <person name="Ament-Velasquez S.L."/>
            <person name="Kruys A."/>
            <person name="Hutchinson M.I."/>
            <person name="Powell A.J."/>
            <person name="Barry K."/>
            <person name="Miller A.N."/>
            <person name="Grigoriev I.V."/>
            <person name="Debuchy R."/>
            <person name="Gladieux P."/>
            <person name="Thoren M.H."/>
            <person name="Johannesson H."/>
        </authorList>
    </citation>
    <scope>NUCLEOTIDE SEQUENCE</scope>
    <source>
        <strain evidence="2">CBS 955.72</strain>
    </source>
</reference>
<dbReference type="AlphaFoldDB" id="A0AAJ0MKL8"/>
<protein>
    <submittedName>
        <fullName evidence="2">Uncharacterized protein</fullName>
    </submittedName>
</protein>
<evidence type="ECO:0000313" key="2">
    <source>
        <dbReference type="EMBL" id="KAK3363946.1"/>
    </source>
</evidence>
<feature type="region of interest" description="Disordered" evidence="1">
    <location>
        <begin position="680"/>
        <end position="705"/>
    </location>
</feature>
<dbReference type="Proteomes" id="UP001275084">
    <property type="component" value="Unassembled WGS sequence"/>
</dbReference>
<proteinExistence type="predicted"/>
<sequence>MTPDVSEMSSALAARYRRAAATSVDETGFFEVCNSRYRVTTPPSLPLPLQGSLPSSGGQFPVGELEMGVCKILETNGIEIPEEEGSSMDSMDWPTCYDPVLIDQHVPGDGCNGQITMVIVAEWDDATSPVVWERALKQIKRFIDVMVQASGQDLDIGVSIQDKSIDEEKYLGPVEEKRFTSTLARDWPVIKDKVWRILDESEATKGMANNVTLLDIGHQNGDGEIIGPFVIYISVGYESCETRWPPVMRTLEDYLVTFPYDFQVRLEQNTPESYLPCRGEQQQRGSRYGSYKSALVPGDNISAGGYIVRSDGERVMPPTATLGCWVEVKTAGDPETWTKYALTSYRGIRPAFSGYRMGICPGSGKDSGQRCHDREASKLETNNSFPLSPLEGSDLCSVDRRGIPPTAGTKCPLAMHGIESPARGIHRSNMARWRMEFRKWYEKKGALFECLQRETDMGFPIPPQHLGGKVVESYHERAAFVAAGKEKFGTIFAASGFTRRTPTNGRLDWALIKPTGGSRIGTNTVSSAIDQWNAMFAGAHYALERSMTLKEPCLEGVFSGCFELYKHGAITGHSEGRVSYAKSDVVFQDDGQPKSEEYVFYPLSKRCYDEGDAGSVVYQAHGGRVVGMLLGYGQKPHCGKTILAYITPMEDVFNDIKAFSDGFITDIRIAEEIYEEIAEDTAEGIAENTAEGTAEDSGEADEADE</sequence>
<reference evidence="2" key="1">
    <citation type="journal article" date="2023" name="Mol. Phylogenet. Evol.">
        <title>Genome-scale phylogeny and comparative genomics of the fungal order Sordariales.</title>
        <authorList>
            <person name="Hensen N."/>
            <person name="Bonometti L."/>
            <person name="Westerberg I."/>
            <person name="Brannstrom I.O."/>
            <person name="Guillou S."/>
            <person name="Cros-Aarteil S."/>
            <person name="Calhoun S."/>
            <person name="Haridas S."/>
            <person name="Kuo A."/>
            <person name="Mondo S."/>
            <person name="Pangilinan J."/>
            <person name="Riley R."/>
            <person name="LaButti K."/>
            <person name="Andreopoulos B."/>
            <person name="Lipzen A."/>
            <person name="Chen C."/>
            <person name="Yan M."/>
            <person name="Daum C."/>
            <person name="Ng V."/>
            <person name="Clum A."/>
            <person name="Steindorff A."/>
            <person name="Ohm R.A."/>
            <person name="Martin F."/>
            <person name="Silar P."/>
            <person name="Natvig D.O."/>
            <person name="Lalanne C."/>
            <person name="Gautier V."/>
            <person name="Ament-Velasquez S.L."/>
            <person name="Kruys A."/>
            <person name="Hutchinson M.I."/>
            <person name="Powell A.J."/>
            <person name="Barry K."/>
            <person name="Miller A.N."/>
            <person name="Grigoriev I.V."/>
            <person name="Debuchy R."/>
            <person name="Gladieux P."/>
            <person name="Hiltunen Thoren M."/>
            <person name="Johannesson H."/>
        </authorList>
    </citation>
    <scope>NUCLEOTIDE SEQUENCE</scope>
    <source>
        <strain evidence="2">CBS 955.72</strain>
    </source>
</reference>
<gene>
    <name evidence="2" type="ORF">B0T25DRAFT_492863</name>
</gene>
<keyword evidence="3" id="KW-1185">Reference proteome</keyword>
<comment type="caution">
    <text evidence="2">The sequence shown here is derived from an EMBL/GenBank/DDBJ whole genome shotgun (WGS) entry which is preliminary data.</text>
</comment>
<evidence type="ECO:0000256" key="1">
    <source>
        <dbReference type="SAM" id="MobiDB-lite"/>
    </source>
</evidence>
<evidence type="ECO:0000313" key="3">
    <source>
        <dbReference type="Proteomes" id="UP001275084"/>
    </source>
</evidence>
<accession>A0AAJ0MKL8</accession>
<feature type="compositionally biased region" description="Acidic residues" evidence="1">
    <location>
        <begin position="693"/>
        <end position="705"/>
    </location>
</feature>
<dbReference type="EMBL" id="JAUIQD010000001">
    <property type="protein sequence ID" value="KAK3363946.1"/>
    <property type="molecule type" value="Genomic_DNA"/>
</dbReference>
<organism evidence="2 3">
    <name type="scientific">Lasiosphaeria hispida</name>
    <dbReference type="NCBI Taxonomy" id="260671"/>
    <lineage>
        <taxon>Eukaryota</taxon>
        <taxon>Fungi</taxon>
        <taxon>Dikarya</taxon>
        <taxon>Ascomycota</taxon>
        <taxon>Pezizomycotina</taxon>
        <taxon>Sordariomycetes</taxon>
        <taxon>Sordariomycetidae</taxon>
        <taxon>Sordariales</taxon>
        <taxon>Lasiosphaeriaceae</taxon>
        <taxon>Lasiosphaeria</taxon>
    </lineage>
</organism>
<name>A0AAJ0MKL8_9PEZI</name>